<accession>A0AAW1X9A9</accession>
<comment type="caution">
    <text evidence="2">The sequence shown here is derived from an EMBL/GenBank/DDBJ whole genome shotgun (WGS) entry which is preliminary data.</text>
</comment>
<evidence type="ECO:0000313" key="2">
    <source>
        <dbReference type="EMBL" id="KAK9932841.1"/>
    </source>
</evidence>
<dbReference type="AlphaFoldDB" id="A0AAW1X9A9"/>
<dbReference type="EMBL" id="JBEDUW010000004">
    <property type="protein sequence ID" value="KAK9932841.1"/>
    <property type="molecule type" value="Genomic_DNA"/>
</dbReference>
<gene>
    <name evidence="2" type="ORF">M0R45_020063</name>
</gene>
<reference evidence="2 3" key="1">
    <citation type="journal article" date="2023" name="G3 (Bethesda)">
        <title>A chromosome-length genome assembly and annotation of blackberry (Rubus argutus, cv. 'Hillquist').</title>
        <authorList>
            <person name="Bruna T."/>
            <person name="Aryal R."/>
            <person name="Dudchenko O."/>
            <person name="Sargent D.J."/>
            <person name="Mead D."/>
            <person name="Buti M."/>
            <person name="Cavallini A."/>
            <person name="Hytonen T."/>
            <person name="Andres J."/>
            <person name="Pham M."/>
            <person name="Weisz D."/>
            <person name="Mascagni F."/>
            <person name="Usai G."/>
            <person name="Natali L."/>
            <person name="Bassil N."/>
            <person name="Fernandez G.E."/>
            <person name="Lomsadze A."/>
            <person name="Armour M."/>
            <person name="Olukolu B."/>
            <person name="Poorten T."/>
            <person name="Britton C."/>
            <person name="Davik J."/>
            <person name="Ashrafi H."/>
            <person name="Aiden E.L."/>
            <person name="Borodovsky M."/>
            <person name="Worthington M."/>
        </authorList>
    </citation>
    <scope>NUCLEOTIDE SEQUENCE [LARGE SCALE GENOMIC DNA]</scope>
    <source>
        <strain evidence="2">PI 553951</strain>
    </source>
</reference>
<name>A0AAW1X9A9_RUBAR</name>
<feature type="region of interest" description="Disordered" evidence="1">
    <location>
        <begin position="50"/>
        <end position="84"/>
    </location>
</feature>
<keyword evidence="3" id="KW-1185">Reference proteome</keyword>
<proteinExistence type="predicted"/>
<evidence type="ECO:0000313" key="3">
    <source>
        <dbReference type="Proteomes" id="UP001457282"/>
    </source>
</evidence>
<evidence type="ECO:0000256" key="1">
    <source>
        <dbReference type="SAM" id="MobiDB-lite"/>
    </source>
</evidence>
<sequence>MASESIKLWSESSPDLGTPELVVMMKIHGVVAVSCSAAGVTVVAVREARGRGLSGSSDVAGDLEERKRRRRLVGEQSAAGAARW</sequence>
<organism evidence="2 3">
    <name type="scientific">Rubus argutus</name>
    <name type="common">Southern blackberry</name>
    <dbReference type="NCBI Taxonomy" id="59490"/>
    <lineage>
        <taxon>Eukaryota</taxon>
        <taxon>Viridiplantae</taxon>
        <taxon>Streptophyta</taxon>
        <taxon>Embryophyta</taxon>
        <taxon>Tracheophyta</taxon>
        <taxon>Spermatophyta</taxon>
        <taxon>Magnoliopsida</taxon>
        <taxon>eudicotyledons</taxon>
        <taxon>Gunneridae</taxon>
        <taxon>Pentapetalae</taxon>
        <taxon>rosids</taxon>
        <taxon>fabids</taxon>
        <taxon>Rosales</taxon>
        <taxon>Rosaceae</taxon>
        <taxon>Rosoideae</taxon>
        <taxon>Rosoideae incertae sedis</taxon>
        <taxon>Rubus</taxon>
    </lineage>
</organism>
<dbReference type="Proteomes" id="UP001457282">
    <property type="component" value="Unassembled WGS sequence"/>
</dbReference>
<protein>
    <submittedName>
        <fullName evidence="2">Uncharacterized protein</fullName>
    </submittedName>
</protein>